<sequence length="282" mass="32799">MNILLYFSKKIIEGFGYPAQTHRIVTVDGYILKLHRIPKGLKRVRRRRSPVLLMHGLTFSSADFINLDPNRSLGYILADMGYDVWMGNARGNSYSNRHVFLDPNTDPKKFYDFSWHEIGTIDLPTKIDYILNVTKQERLYYIGHSQGCTIFYVMASTKPEYNDKIRLASMMGPAGYVSGSPQPIGQFLAQFIGEMQRFVDFFHIYHIPQLDLIRSFFLNLCRHDEYIALCMKFYYTTGAGFSDDKQLNKTLFPLIFRTTPSDASMKQFVHYFQEIKSGKIRK</sequence>
<dbReference type="AlphaFoldDB" id="A0AAV8YFX3"/>
<comment type="caution">
    <text evidence="8">The sequence shown here is derived from an EMBL/GenBank/DDBJ whole genome shotgun (WGS) entry which is preliminary data.</text>
</comment>
<evidence type="ECO:0000256" key="3">
    <source>
        <dbReference type="ARBA" id="ARBA00022801"/>
    </source>
</evidence>
<keyword evidence="9" id="KW-1185">Reference proteome</keyword>
<evidence type="ECO:0000256" key="1">
    <source>
        <dbReference type="ARBA" id="ARBA00010701"/>
    </source>
</evidence>
<evidence type="ECO:0000313" key="8">
    <source>
        <dbReference type="EMBL" id="KAJ8949875.1"/>
    </source>
</evidence>
<dbReference type="PANTHER" id="PTHR11005">
    <property type="entry name" value="LYSOSOMAL ACID LIPASE-RELATED"/>
    <property type="match status" value="1"/>
</dbReference>
<keyword evidence="5" id="KW-0443">Lipid metabolism</keyword>
<dbReference type="EMBL" id="JAPWTK010000108">
    <property type="protein sequence ID" value="KAJ8949875.1"/>
    <property type="molecule type" value="Genomic_DNA"/>
</dbReference>
<gene>
    <name evidence="8" type="ORF">NQ318_010509</name>
</gene>
<dbReference type="Proteomes" id="UP001162162">
    <property type="component" value="Unassembled WGS sequence"/>
</dbReference>
<keyword evidence="4" id="KW-0442">Lipid degradation</keyword>
<dbReference type="InterPro" id="IPR029058">
    <property type="entry name" value="AB_hydrolase_fold"/>
</dbReference>
<accession>A0AAV8YFX3</accession>
<dbReference type="Pfam" id="PF04083">
    <property type="entry name" value="Abhydro_lipase"/>
    <property type="match status" value="1"/>
</dbReference>
<evidence type="ECO:0000313" key="9">
    <source>
        <dbReference type="Proteomes" id="UP001162162"/>
    </source>
</evidence>
<evidence type="ECO:0000259" key="7">
    <source>
        <dbReference type="Pfam" id="PF04083"/>
    </source>
</evidence>
<evidence type="ECO:0000256" key="5">
    <source>
        <dbReference type="ARBA" id="ARBA00023098"/>
    </source>
</evidence>
<keyword evidence="6" id="KW-0325">Glycoprotein</keyword>
<feature type="domain" description="Partial AB-hydrolase lipase" evidence="7">
    <location>
        <begin position="10"/>
        <end position="65"/>
    </location>
</feature>
<name>A0AAV8YFX3_9CUCU</name>
<dbReference type="InterPro" id="IPR006693">
    <property type="entry name" value="AB_hydrolase_lipase"/>
</dbReference>
<protein>
    <recommendedName>
        <fullName evidence="7">Partial AB-hydrolase lipase domain-containing protein</fullName>
    </recommendedName>
</protein>
<reference evidence="8" key="1">
    <citation type="journal article" date="2023" name="Insect Mol. Biol.">
        <title>Genome sequencing provides insights into the evolution of gene families encoding plant cell wall-degrading enzymes in longhorned beetles.</title>
        <authorList>
            <person name="Shin N.R."/>
            <person name="Okamura Y."/>
            <person name="Kirsch R."/>
            <person name="Pauchet Y."/>
        </authorList>
    </citation>
    <scope>NUCLEOTIDE SEQUENCE</scope>
    <source>
        <strain evidence="8">AMC_N1</strain>
    </source>
</reference>
<dbReference type="SUPFAM" id="SSF53474">
    <property type="entry name" value="alpha/beta-Hydrolases"/>
    <property type="match status" value="1"/>
</dbReference>
<feature type="non-terminal residue" evidence="8">
    <location>
        <position position="282"/>
    </location>
</feature>
<comment type="similarity">
    <text evidence="1">Belongs to the AB hydrolase superfamily. Lipase family.</text>
</comment>
<proteinExistence type="inferred from homology"/>
<evidence type="ECO:0000256" key="2">
    <source>
        <dbReference type="ARBA" id="ARBA00022729"/>
    </source>
</evidence>
<dbReference type="GO" id="GO:0016042">
    <property type="term" value="P:lipid catabolic process"/>
    <property type="evidence" value="ECO:0007669"/>
    <property type="project" value="UniProtKB-KW"/>
</dbReference>
<evidence type="ECO:0000256" key="6">
    <source>
        <dbReference type="ARBA" id="ARBA00023180"/>
    </source>
</evidence>
<organism evidence="8 9">
    <name type="scientific">Aromia moschata</name>
    <dbReference type="NCBI Taxonomy" id="1265417"/>
    <lineage>
        <taxon>Eukaryota</taxon>
        <taxon>Metazoa</taxon>
        <taxon>Ecdysozoa</taxon>
        <taxon>Arthropoda</taxon>
        <taxon>Hexapoda</taxon>
        <taxon>Insecta</taxon>
        <taxon>Pterygota</taxon>
        <taxon>Neoptera</taxon>
        <taxon>Endopterygota</taxon>
        <taxon>Coleoptera</taxon>
        <taxon>Polyphaga</taxon>
        <taxon>Cucujiformia</taxon>
        <taxon>Chrysomeloidea</taxon>
        <taxon>Cerambycidae</taxon>
        <taxon>Cerambycinae</taxon>
        <taxon>Callichromatini</taxon>
        <taxon>Aromia</taxon>
    </lineage>
</organism>
<keyword evidence="3" id="KW-0378">Hydrolase</keyword>
<evidence type="ECO:0000256" key="4">
    <source>
        <dbReference type="ARBA" id="ARBA00022963"/>
    </source>
</evidence>
<keyword evidence="2" id="KW-0732">Signal</keyword>
<dbReference type="GO" id="GO:0016787">
    <property type="term" value="F:hydrolase activity"/>
    <property type="evidence" value="ECO:0007669"/>
    <property type="project" value="UniProtKB-KW"/>
</dbReference>
<dbReference type="FunFam" id="3.40.50.1820:FF:000057">
    <property type="entry name" value="Lipase"/>
    <property type="match status" value="1"/>
</dbReference>
<dbReference type="Gene3D" id="3.40.50.1820">
    <property type="entry name" value="alpha/beta hydrolase"/>
    <property type="match status" value="1"/>
</dbReference>